<dbReference type="RefSeq" id="WP_116184788.1">
    <property type="nucleotide sequence ID" value="NZ_QTJX01000002.1"/>
</dbReference>
<dbReference type="AlphaFoldDB" id="A0A371JRP1"/>
<sequence length="220" mass="24987">MQILTIIWALLCASIIIGYPILLFNQSASILETTKKLKTKLNVSNVELISFDIRNQLPSWSLCVDVPEITEEVLLTNPILFYLESDNTYLHLPLNNASLGYTANVYKNIGKVYVTFKSLKDGVSNFYVPAWHLSKLKVLIINTKNNTSDIDGNCNTRKSRIYRALQNANININDYEDVLGYFSNVSHIDFKGHFNSVSPQKMNSKEALFFHKKHSLPSIP</sequence>
<proteinExistence type="predicted"/>
<keyword evidence="2" id="KW-1185">Reference proteome</keyword>
<dbReference type="OrthoDB" id="1419584at2"/>
<name>A0A371JRP1_9FLAO</name>
<organism evidence="1 2">
    <name type="scientific">Flagellimonas nanhaiensis</name>
    <dbReference type="NCBI Taxonomy" id="2292706"/>
    <lineage>
        <taxon>Bacteria</taxon>
        <taxon>Pseudomonadati</taxon>
        <taxon>Bacteroidota</taxon>
        <taxon>Flavobacteriia</taxon>
        <taxon>Flavobacteriales</taxon>
        <taxon>Flavobacteriaceae</taxon>
        <taxon>Flagellimonas</taxon>
    </lineage>
</organism>
<reference evidence="1 2" key="1">
    <citation type="submission" date="2018-08" db="EMBL/GenBank/DDBJ databases">
        <title>Muricauda nanhaiensis sp. nov., isolated from seawater of the South China Sea.</title>
        <authorList>
            <person name="Dang Y."/>
        </authorList>
    </citation>
    <scope>NUCLEOTIDE SEQUENCE [LARGE SCALE GENOMIC DNA]</scope>
    <source>
        <strain evidence="1 2">SM1704</strain>
    </source>
</reference>
<dbReference type="EMBL" id="QTJX01000002">
    <property type="protein sequence ID" value="RDY60179.1"/>
    <property type="molecule type" value="Genomic_DNA"/>
</dbReference>
<comment type="caution">
    <text evidence="1">The sequence shown here is derived from an EMBL/GenBank/DDBJ whole genome shotgun (WGS) entry which is preliminary data.</text>
</comment>
<accession>A0A371JRP1</accession>
<protein>
    <submittedName>
        <fullName evidence="1">Uncharacterized protein</fullName>
    </submittedName>
</protein>
<gene>
    <name evidence="1" type="ORF">DX873_12685</name>
</gene>
<evidence type="ECO:0000313" key="1">
    <source>
        <dbReference type="EMBL" id="RDY60179.1"/>
    </source>
</evidence>
<evidence type="ECO:0000313" key="2">
    <source>
        <dbReference type="Proteomes" id="UP000261828"/>
    </source>
</evidence>
<dbReference type="Proteomes" id="UP000261828">
    <property type="component" value="Unassembled WGS sequence"/>
</dbReference>